<proteinExistence type="predicted"/>
<sequence length="191" mass="22838">MKTLYFIITLFLISCTTNSYKDIFSNRDINFKKLSLDNDISYQNKYDISDIKVKLMPLNNSVRLTDEDKNHILKNTGYVKDLYHIESIFWEEKTQTTCLVGYMKKNNNSLEKLINYINKMERDNNILKNYFYINGRKNIQYKIQLENTILFYTIFDTKDSNYLVLSYTFPTHNEYTSMENIANSINSVEFY</sequence>
<dbReference type="RefSeq" id="WP_048593258.1">
    <property type="nucleotide sequence ID" value="NZ_CVLB01000001.1"/>
</dbReference>
<dbReference type="PROSITE" id="PS51257">
    <property type="entry name" value="PROKAR_LIPOPROTEIN"/>
    <property type="match status" value="1"/>
</dbReference>
<evidence type="ECO:0000313" key="1">
    <source>
        <dbReference type="EMBL" id="CRF31366.1"/>
    </source>
</evidence>
<evidence type="ECO:0000313" key="2">
    <source>
        <dbReference type="Proteomes" id="UP000043763"/>
    </source>
</evidence>
<name>A0A0G4K3E4_9SPIR</name>
<organism evidence="1 2">
    <name type="scientific">Brachyspira suanatina</name>
    <dbReference type="NCBI Taxonomy" id="381802"/>
    <lineage>
        <taxon>Bacteria</taxon>
        <taxon>Pseudomonadati</taxon>
        <taxon>Spirochaetota</taxon>
        <taxon>Spirochaetia</taxon>
        <taxon>Brachyspirales</taxon>
        <taxon>Brachyspiraceae</taxon>
        <taxon>Brachyspira</taxon>
    </lineage>
</organism>
<reference evidence="2" key="1">
    <citation type="submission" date="2015-04" db="EMBL/GenBank/DDBJ databases">
        <authorList>
            <person name="Mushtaq Mamoona"/>
        </authorList>
    </citation>
    <scope>NUCLEOTIDE SEQUENCE [LARGE SCALE GENOMIC DNA]</scope>
    <source>
        <strain evidence="2">AN4859/03</strain>
    </source>
</reference>
<protein>
    <recommendedName>
        <fullName evidence="3">Lipoprotein</fullName>
    </recommendedName>
</protein>
<evidence type="ECO:0008006" key="3">
    <source>
        <dbReference type="Google" id="ProtNLM"/>
    </source>
</evidence>
<keyword evidence="2" id="KW-1185">Reference proteome</keyword>
<dbReference type="EMBL" id="CVLB01000001">
    <property type="protein sequence ID" value="CRF31366.1"/>
    <property type="molecule type" value="Genomic_DNA"/>
</dbReference>
<dbReference type="Proteomes" id="UP000043763">
    <property type="component" value="Unassembled WGS sequence"/>
</dbReference>
<accession>A0A0G4K3E4</accession>
<dbReference type="OrthoDB" id="307162at2"/>
<gene>
    <name evidence="1" type="ORF">BRSU_0051</name>
</gene>
<dbReference type="AlphaFoldDB" id="A0A0G4K3E4"/>